<evidence type="ECO:0000256" key="1">
    <source>
        <dbReference type="SAM" id="Coils"/>
    </source>
</evidence>
<protein>
    <submittedName>
        <fullName evidence="3">4503_t:CDS:1</fullName>
    </submittedName>
</protein>
<dbReference type="OrthoDB" id="8954335at2759"/>
<dbReference type="InterPro" id="IPR027417">
    <property type="entry name" value="P-loop_NTPase"/>
</dbReference>
<dbReference type="EMBL" id="CAJVQA010012129">
    <property type="protein sequence ID" value="CAG8713858.1"/>
    <property type="molecule type" value="Genomic_DNA"/>
</dbReference>
<evidence type="ECO:0000259" key="2">
    <source>
        <dbReference type="Pfam" id="PF26633"/>
    </source>
</evidence>
<feature type="non-terminal residue" evidence="3">
    <location>
        <position position="1"/>
    </location>
</feature>
<dbReference type="InterPro" id="IPR058519">
    <property type="entry name" value="DUF8206"/>
</dbReference>
<evidence type="ECO:0000313" key="4">
    <source>
        <dbReference type="Proteomes" id="UP000789759"/>
    </source>
</evidence>
<keyword evidence="1" id="KW-0175">Coiled coil</keyword>
<accession>A0A9N9N8L1</accession>
<dbReference type="Proteomes" id="UP000789759">
    <property type="component" value="Unassembled WGS sequence"/>
</dbReference>
<reference evidence="3" key="1">
    <citation type="submission" date="2021-06" db="EMBL/GenBank/DDBJ databases">
        <authorList>
            <person name="Kallberg Y."/>
            <person name="Tangrot J."/>
            <person name="Rosling A."/>
        </authorList>
    </citation>
    <scope>NUCLEOTIDE SEQUENCE</scope>
    <source>
        <strain evidence="3">FL966</strain>
    </source>
</reference>
<dbReference type="Pfam" id="PF26633">
    <property type="entry name" value="DUF8206"/>
    <property type="match status" value="1"/>
</dbReference>
<dbReference type="PANTHER" id="PTHR32046">
    <property type="entry name" value="G DOMAIN-CONTAINING PROTEIN"/>
    <property type="match status" value="1"/>
</dbReference>
<gene>
    <name evidence="3" type="ORF">CPELLU_LOCUS12477</name>
</gene>
<feature type="domain" description="DUF8206" evidence="2">
    <location>
        <begin position="324"/>
        <end position="397"/>
    </location>
</feature>
<dbReference type="InterPro" id="IPR025662">
    <property type="entry name" value="Sigma_54_int_dom_ATP-bd_1"/>
</dbReference>
<dbReference type="PROSITE" id="PS00675">
    <property type="entry name" value="SIGMA54_INTERACT_1"/>
    <property type="match status" value="1"/>
</dbReference>
<comment type="caution">
    <text evidence="3">The sequence shown here is derived from an EMBL/GenBank/DDBJ whole genome shotgun (WGS) entry which is preliminary data.</text>
</comment>
<dbReference type="Gene3D" id="3.40.50.300">
    <property type="entry name" value="P-loop containing nucleotide triphosphate hydrolases"/>
    <property type="match status" value="1"/>
</dbReference>
<dbReference type="SUPFAM" id="SSF52540">
    <property type="entry name" value="P-loop containing nucleoside triphosphate hydrolases"/>
    <property type="match status" value="1"/>
</dbReference>
<feature type="coiled-coil region" evidence="1">
    <location>
        <begin position="278"/>
        <end position="312"/>
    </location>
</feature>
<proteinExistence type="predicted"/>
<keyword evidence="4" id="KW-1185">Reference proteome</keyword>
<sequence>VNILLLGETGVGKSTFINALYNYLRFDTLDDALLGHMEILIPSKFTITDENYDLRTIKLGDDSNENLENVGMSATQSCREYQFNLGDVIVRFIDSPGIGDTRGIDKDKENFENILKFISNYEYLNGICILLKPNNARLTILFKFCIQELLSHLHKNAKDNIVFCFTNCRGTLYRPGDTLPALKEQLHRLEQRSGVQIKTNKETMYCFDNESFRFLAASKNGVNFGEMDKTSFTESWKRSVAESVSLLHYLGFRDPHKVQDTLTLNEARKIVLHLAKPLASMEQNIQTNIKLIKDQQKEIDSCTESIKDLQTRLLIPQQFPETIELGYPRTICTQCNREVVNGQVNYKSHCHKHCYLNGVEVELLNNVKLLDCWAIQNDGTYRVCGCRYAVHMHITYDIGFKTQYVVDKSVEKQISDKKSFQEAKKKSEQKKIAEINVCFAKFLRQSAIATFNDSYAEYLDHFIREEKIKKAACPHGGNDAVIEALENTKREYLEKIKIIKEAIATNDPSEYVITPEDIKKYENDLYNLKINGVTLKNMKYVAERSQARAFRQYQSKTNNVYRNAYKSVSKLFNRVFTFKPKDDNYADSDYTNNYAIVKYSQNDANNVDNSDIDNALVKLSLADDDYNNYIDRHYNHYTNSNYTDNYAIVKVPTQIKSKYLALDYFSSE</sequence>
<organism evidence="3 4">
    <name type="scientific">Cetraspora pellucida</name>
    <dbReference type="NCBI Taxonomy" id="1433469"/>
    <lineage>
        <taxon>Eukaryota</taxon>
        <taxon>Fungi</taxon>
        <taxon>Fungi incertae sedis</taxon>
        <taxon>Mucoromycota</taxon>
        <taxon>Glomeromycotina</taxon>
        <taxon>Glomeromycetes</taxon>
        <taxon>Diversisporales</taxon>
        <taxon>Gigasporaceae</taxon>
        <taxon>Cetraspora</taxon>
    </lineage>
</organism>
<dbReference type="AlphaFoldDB" id="A0A9N9N8L1"/>
<dbReference type="PANTHER" id="PTHR32046:SF11">
    <property type="entry name" value="IMMUNE-ASSOCIATED NUCLEOTIDE-BINDING PROTEIN 10-LIKE"/>
    <property type="match status" value="1"/>
</dbReference>
<name>A0A9N9N8L1_9GLOM</name>
<evidence type="ECO:0000313" key="3">
    <source>
        <dbReference type="EMBL" id="CAG8713858.1"/>
    </source>
</evidence>